<dbReference type="PANTHER" id="PTHR43767:SF1">
    <property type="entry name" value="NONRIBOSOMAL PEPTIDE SYNTHASE PES1 (EUROFUNG)-RELATED"/>
    <property type="match status" value="1"/>
</dbReference>
<sequence>MSELVIDRPHVGDGDERHGRELVDVLGNAALRRHGRRTAVHVGDRSVSYAELARLAAERCTEFGVGRRLVVIGGGNDLDVVVTLLACIEGRHPFVLVEPSAAALAGIESYRPDVVVTCEPDRVGIDHRTDPTVPSPHRFHAELAGLASTSGSTGAAKLVRWSARGLASNAVAIASSLDLRDDDCAITSLPMHYCYGLSVLTSHLVVGARIVLTDNSVVDPCFRHAVVRHGVTTLAGVPYTFDLLERGGGDLLDSPTLRLVTQAGGRLAPAVVSRLAQRGRRSGWDFVVMYGQTEATARMAYLPPDEVEAHPECVGVAIPGGELSIDRSGCDDATATDADVGEIVYRGPNVMMGYATSASDLATGREFDELRTGDLGRINDAGLLEIVGRANRFLKIHGKRIDLDHLEATLQATVGDVRCAGDDELLVVAALRPDPTGEPPATAADLAHAAAQHVAIPAGRIASIVVDEFPRTSSGKIDRPALVAAGRSIDGGPAQPSTDASVAEAFRLVLGVDTVAPDDTFAGLGGDSFSYVEMSIRLEEIIGTVPSDWHVLSVGELDRLVGSKQRRRFVTQLETSVVIRAIGISLIVCTHMRVFRLAGGAHTLLAVLGYNFARFQLTAVDVGARLRSLGSTIARVAVPTSVWIGLNALLFGGYSLGAVLLVNNYTGGAARRDGRWEYWYFETFVQVMIVLGLLFSFARVRHAERRAPFAFALGVLAITWLFRFDVIALGGSYNYLFRTHTVASFVALGWLAYRSTTNVQRLVATAATVATSVGYFGQTDREWRIIVMVTALIWIPRISLPTPVARVVGVMAAASMWTFLVHWQVWPLFTPWLDDRVAYLLTMATGVVVWRVAVLIGRWWNDQRRRRTVGRSTSNQVSTPDTAMSVSDASPVSA</sequence>
<gene>
    <name evidence="5" type="ORF">YM304_15170</name>
</gene>
<keyword evidence="2" id="KW-0812">Transmembrane</keyword>
<feature type="transmembrane region" description="Helical" evidence="2">
    <location>
        <begin position="678"/>
        <end position="697"/>
    </location>
</feature>
<dbReference type="PANTHER" id="PTHR43767">
    <property type="entry name" value="LONG-CHAIN-FATTY-ACID--COA LIGASE"/>
    <property type="match status" value="1"/>
</dbReference>
<feature type="transmembrane region" description="Helical" evidence="2">
    <location>
        <begin position="633"/>
        <end position="658"/>
    </location>
</feature>
<evidence type="ECO:0000259" key="4">
    <source>
        <dbReference type="Pfam" id="PF00550"/>
    </source>
</evidence>
<evidence type="ECO:0000256" key="2">
    <source>
        <dbReference type="SAM" id="Phobius"/>
    </source>
</evidence>
<dbReference type="SUPFAM" id="SSF47336">
    <property type="entry name" value="ACP-like"/>
    <property type="match status" value="1"/>
</dbReference>
<feature type="transmembrane region" description="Helical" evidence="2">
    <location>
        <begin position="594"/>
        <end position="613"/>
    </location>
</feature>
<keyword evidence="6" id="KW-1185">Reference proteome</keyword>
<feature type="transmembrane region" description="Helical" evidence="2">
    <location>
        <begin position="837"/>
        <end position="857"/>
    </location>
</feature>
<dbReference type="Gene3D" id="1.10.1200.10">
    <property type="entry name" value="ACP-like"/>
    <property type="match status" value="1"/>
</dbReference>
<dbReference type="InterPro" id="IPR036736">
    <property type="entry name" value="ACP-like_sf"/>
</dbReference>
<dbReference type="RefSeq" id="WP_015441078.1">
    <property type="nucleotide sequence ID" value="NC_020520.1"/>
</dbReference>
<dbReference type="OrthoDB" id="8445630at2"/>
<dbReference type="Gene3D" id="3.40.50.12780">
    <property type="entry name" value="N-terminal domain of ligase-like"/>
    <property type="match status" value="1"/>
</dbReference>
<dbReference type="InterPro" id="IPR009081">
    <property type="entry name" value="PP-bd_ACP"/>
</dbReference>
<dbReference type="AlphaFoldDB" id="A0A6C7E5K2"/>
<dbReference type="Pfam" id="PF00501">
    <property type="entry name" value="AMP-binding"/>
    <property type="match status" value="1"/>
</dbReference>
<name>A0A6C7E5K2_ILUCY</name>
<feature type="transmembrane region" description="Helical" evidence="2">
    <location>
        <begin position="807"/>
        <end position="825"/>
    </location>
</feature>
<dbReference type="InterPro" id="IPR000873">
    <property type="entry name" value="AMP-dep_synth/lig_dom"/>
</dbReference>
<proteinExistence type="predicted"/>
<dbReference type="Pfam" id="PF00550">
    <property type="entry name" value="PP-binding"/>
    <property type="match status" value="1"/>
</dbReference>
<evidence type="ECO:0000256" key="1">
    <source>
        <dbReference type="SAM" id="MobiDB-lite"/>
    </source>
</evidence>
<dbReference type="GO" id="GO:0016878">
    <property type="term" value="F:acid-thiol ligase activity"/>
    <property type="evidence" value="ECO:0007669"/>
    <property type="project" value="UniProtKB-ARBA"/>
</dbReference>
<keyword evidence="2" id="KW-1133">Transmembrane helix</keyword>
<evidence type="ECO:0000313" key="5">
    <source>
        <dbReference type="EMBL" id="BAN01831.1"/>
    </source>
</evidence>
<dbReference type="InterPro" id="IPR045851">
    <property type="entry name" value="AMP-bd_C_sf"/>
</dbReference>
<reference evidence="5 6" key="1">
    <citation type="journal article" date="2013" name="Int. J. Syst. Evol. Microbiol.">
        <title>Ilumatobacter nonamiense sp. nov. and Ilumatobacter coccineum sp. nov., isolated from seashore sand.</title>
        <authorList>
            <person name="Matsumoto A."/>
            <person name="Kasai H."/>
            <person name="Matsuo Y."/>
            <person name="Shizuri Y."/>
            <person name="Ichikawa N."/>
            <person name="Fujita N."/>
            <person name="Omura S."/>
            <person name="Takahashi Y."/>
        </authorList>
    </citation>
    <scope>NUCLEOTIDE SEQUENCE [LARGE SCALE GENOMIC DNA]</scope>
    <source>
        <strain evidence="6">NBRC 103263 / KCTC 29153 / YM16-304</strain>
    </source>
</reference>
<feature type="region of interest" description="Disordered" evidence="1">
    <location>
        <begin position="870"/>
        <end position="894"/>
    </location>
</feature>
<dbReference type="EMBL" id="AP012057">
    <property type="protein sequence ID" value="BAN01831.1"/>
    <property type="molecule type" value="Genomic_DNA"/>
</dbReference>
<evidence type="ECO:0000259" key="3">
    <source>
        <dbReference type="Pfam" id="PF00501"/>
    </source>
</evidence>
<dbReference type="SUPFAM" id="SSF56801">
    <property type="entry name" value="Acetyl-CoA synthetase-like"/>
    <property type="match status" value="1"/>
</dbReference>
<dbReference type="InterPro" id="IPR050237">
    <property type="entry name" value="ATP-dep_AMP-bd_enzyme"/>
</dbReference>
<evidence type="ECO:0000313" key="6">
    <source>
        <dbReference type="Proteomes" id="UP000011863"/>
    </source>
</evidence>
<feature type="transmembrane region" description="Helical" evidence="2">
    <location>
        <begin position="709"/>
        <end position="729"/>
    </location>
</feature>
<dbReference type="Gene3D" id="3.30.300.30">
    <property type="match status" value="1"/>
</dbReference>
<dbReference type="Proteomes" id="UP000011863">
    <property type="component" value="Chromosome"/>
</dbReference>
<accession>A0A6C7E5K2</accession>
<protein>
    <recommendedName>
        <fullName evidence="7">AMP-dependent synthetase</fullName>
    </recommendedName>
</protein>
<dbReference type="InterPro" id="IPR042099">
    <property type="entry name" value="ANL_N_sf"/>
</dbReference>
<evidence type="ECO:0008006" key="7">
    <source>
        <dbReference type="Google" id="ProtNLM"/>
    </source>
</evidence>
<feature type="transmembrane region" description="Helical" evidence="2">
    <location>
        <begin position="783"/>
        <end position="800"/>
    </location>
</feature>
<dbReference type="KEGG" id="aym:YM304_15170"/>
<feature type="domain" description="AMP-dependent synthetase/ligase" evidence="3">
    <location>
        <begin position="31"/>
        <end position="354"/>
    </location>
</feature>
<feature type="domain" description="Carrier" evidence="4">
    <location>
        <begin position="502"/>
        <end position="543"/>
    </location>
</feature>
<keyword evidence="2" id="KW-0472">Membrane</keyword>
<organism evidence="5 6">
    <name type="scientific">Ilumatobacter coccineus (strain NBRC 103263 / KCTC 29153 / YM16-304)</name>
    <dbReference type="NCBI Taxonomy" id="1313172"/>
    <lineage>
        <taxon>Bacteria</taxon>
        <taxon>Bacillati</taxon>
        <taxon>Actinomycetota</taxon>
        <taxon>Acidimicrobiia</taxon>
        <taxon>Acidimicrobiales</taxon>
        <taxon>Ilumatobacteraceae</taxon>
        <taxon>Ilumatobacter</taxon>
    </lineage>
</organism>